<feature type="domain" description="Adenylyltransferase AadA C-terminal" evidence="2">
    <location>
        <begin position="1"/>
        <end position="53"/>
    </location>
</feature>
<comment type="caution">
    <text evidence="3">The sequence shown here is derived from an EMBL/GenBank/DDBJ whole genome shotgun (WGS) entry which is preliminary data.</text>
</comment>
<sequence length="81" mass="9632">MCRALYTLKNEEQVSKLAAACWAIDFLPEYRDIISNALMCRYERERNSTVENTLETYILVEKFVNDIVDRFIDFKQRDACK</sequence>
<dbReference type="Pfam" id="PF13427">
    <property type="entry name" value="AadA_C"/>
    <property type="match status" value="1"/>
</dbReference>
<dbReference type="Proteomes" id="UP000623269">
    <property type="component" value="Unassembled WGS sequence"/>
</dbReference>
<dbReference type="GO" id="GO:0016740">
    <property type="term" value="F:transferase activity"/>
    <property type="evidence" value="ECO:0007669"/>
    <property type="project" value="UniProtKB-KW"/>
</dbReference>
<name>A0A8J7HCC0_9FIRM</name>
<evidence type="ECO:0000313" key="4">
    <source>
        <dbReference type="Proteomes" id="UP000623269"/>
    </source>
</evidence>
<evidence type="ECO:0000313" key="3">
    <source>
        <dbReference type="EMBL" id="MBH1942586.1"/>
    </source>
</evidence>
<dbReference type="EMBL" id="JAEAGR010000030">
    <property type="protein sequence ID" value="MBH1942586.1"/>
    <property type="molecule type" value="Genomic_DNA"/>
</dbReference>
<reference evidence="3" key="1">
    <citation type="submission" date="2020-12" db="EMBL/GenBank/DDBJ databases">
        <title>M. sibirica DSM 26468T genome.</title>
        <authorList>
            <person name="Thieme N."/>
            <person name="Rettenmaier R."/>
            <person name="Zverlov V."/>
            <person name="Liebl W."/>
        </authorList>
    </citation>
    <scope>NUCLEOTIDE SEQUENCE</scope>
    <source>
        <strain evidence="3">DSM 26468</strain>
    </source>
</reference>
<evidence type="ECO:0000256" key="1">
    <source>
        <dbReference type="ARBA" id="ARBA00022679"/>
    </source>
</evidence>
<protein>
    <submittedName>
        <fullName evidence="3">DUF4111 domain-containing protein</fullName>
    </submittedName>
</protein>
<dbReference type="AlphaFoldDB" id="A0A8J7HCC0"/>
<evidence type="ECO:0000259" key="2">
    <source>
        <dbReference type="Pfam" id="PF13427"/>
    </source>
</evidence>
<gene>
    <name evidence="3" type="ORF">I5677_16980</name>
</gene>
<proteinExistence type="predicted"/>
<keyword evidence="4" id="KW-1185">Reference proteome</keyword>
<keyword evidence="1" id="KW-0808">Transferase</keyword>
<organism evidence="3 4">
    <name type="scientific">Mobilitalea sibirica</name>
    <dbReference type="NCBI Taxonomy" id="1462919"/>
    <lineage>
        <taxon>Bacteria</taxon>
        <taxon>Bacillati</taxon>
        <taxon>Bacillota</taxon>
        <taxon>Clostridia</taxon>
        <taxon>Lachnospirales</taxon>
        <taxon>Lachnospiraceae</taxon>
        <taxon>Mobilitalea</taxon>
    </lineage>
</organism>
<dbReference type="InterPro" id="IPR025184">
    <property type="entry name" value="AadA_C"/>
</dbReference>
<accession>A0A8J7HCC0</accession>